<dbReference type="EMBL" id="CP013118">
    <property type="protein sequence ID" value="ALO15212.1"/>
    <property type="molecule type" value="Genomic_DNA"/>
</dbReference>
<keyword evidence="3" id="KW-1185">Reference proteome</keyword>
<dbReference type="OrthoDB" id="1121342at2"/>
<proteinExistence type="predicted"/>
<name>A0A0S2HZD9_9BACT</name>
<feature type="transmembrane region" description="Helical" evidence="1">
    <location>
        <begin position="21"/>
        <end position="44"/>
    </location>
</feature>
<evidence type="ECO:0000256" key="1">
    <source>
        <dbReference type="SAM" id="Phobius"/>
    </source>
</evidence>
<evidence type="ECO:0000313" key="3">
    <source>
        <dbReference type="Proteomes" id="UP000064893"/>
    </source>
</evidence>
<dbReference type="Proteomes" id="UP000064893">
    <property type="component" value="Chromosome"/>
</dbReference>
<keyword evidence="1" id="KW-0472">Membrane</keyword>
<organism evidence="2 3">
    <name type="scientific">Salinivirga cyanobacteriivorans</name>
    <dbReference type="NCBI Taxonomy" id="1307839"/>
    <lineage>
        <taxon>Bacteria</taxon>
        <taxon>Pseudomonadati</taxon>
        <taxon>Bacteroidota</taxon>
        <taxon>Bacteroidia</taxon>
        <taxon>Bacteroidales</taxon>
        <taxon>Salinivirgaceae</taxon>
        <taxon>Salinivirga</taxon>
    </lineage>
</organism>
<accession>A0A0S2HZD9</accession>
<dbReference type="RefSeq" id="WP_057952688.1">
    <property type="nucleotide sequence ID" value="NZ_CP013118.1"/>
</dbReference>
<keyword evidence="1" id="KW-1133">Transmembrane helix</keyword>
<reference evidence="2 3" key="1">
    <citation type="submission" date="2015-11" db="EMBL/GenBank/DDBJ databases">
        <title>Description and complete genome sequence of a novel strain predominating in hypersaline microbial mats and representing a new family of the Bacteriodetes phylum.</title>
        <authorList>
            <person name="Spring S."/>
            <person name="Bunk B."/>
            <person name="Sproer C."/>
            <person name="Klenk H.-P."/>
        </authorList>
    </citation>
    <scope>NUCLEOTIDE SEQUENCE [LARGE SCALE GENOMIC DNA]</scope>
    <source>
        <strain evidence="2 3">L21-Spi-D4</strain>
    </source>
</reference>
<dbReference type="STRING" id="1307839.L21SP5_01566"/>
<dbReference type="AlphaFoldDB" id="A0A0S2HZD9"/>
<gene>
    <name evidence="2" type="ORF">L21SP5_01566</name>
</gene>
<protein>
    <submittedName>
        <fullName evidence="2">Uncharacterized protein</fullName>
    </submittedName>
</protein>
<sequence length="171" mass="19467">MEQKKRPLTEKDIMLIRSEKRMGFVFASLLLTAAAFVSLVLTLLKPDETLPLALTITLSITLSTLVVFLVNRKHNLDLKNGQKYVKAAILSHKEKTASYEAGSGKLYIPVLGDLFPKLWGQKMRKSQKYYFIIGEEKHEVDELVYKMAEPEDKIEMNYTYPGNNLLGITID</sequence>
<evidence type="ECO:0000313" key="2">
    <source>
        <dbReference type="EMBL" id="ALO15212.1"/>
    </source>
</evidence>
<dbReference type="KEGG" id="blq:L21SP5_01566"/>
<keyword evidence="1" id="KW-0812">Transmembrane</keyword>
<feature type="transmembrane region" description="Helical" evidence="1">
    <location>
        <begin position="50"/>
        <end position="70"/>
    </location>
</feature>